<evidence type="ECO:0000256" key="1">
    <source>
        <dbReference type="SAM" id="Phobius"/>
    </source>
</evidence>
<reference evidence="3 4" key="1">
    <citation type="submission" date="2017-02" db="EMBL/GenBank/DDBJ databases">
        <title>Draft genome sequence of a Kluyvera intermedia isolate from a patient with a pancreatic abscess.</title>
        <authorList>
            <person name="Thele R."/>
        </authorList>
    </citation>
    <scope>NUCLEOTIDE SEQUENCE [LARGE SCALE GENOMIC DNA]</scope>
    <source>
        <strain evidence="3 4">FOSA7093</strain>
    </source>
</reference>
<accession>A0A9P3WI62</accession>
<keyword evidence="1" id="KW-0472">Membrane</keyword>
<reference evidence="2" key="2">
    <citation type="journal article" date="2018" name="Genome Biol.">
        <title>SKESA: strategic k-mer extension for scrupulous assemblies.</title>
        <authorList>
            <person name="Souvorov A."/>
            <person name="Agarwala R."/>
            <person name="Lipman D.J."/>
        </authorList>
    </citation>
    <scope>NUCLEOTIDE SEQUENCE</scope>
    <source>
        <strain evidence="2">CAVp300</strain>
    </source>
</reference>
<dbReference type="Proteomes" id="UP000867740">
    <property type="component" value="Unassembled WGS sequence"/>
</dbReference>
<evidence type="ECO:0000313" key="5">
    <source>
        <dbReference type="Proteomes" id="UP000867740"/>
    </source>
</evidence>
<dbReference type="OrthoDB" id="6628348at2"/>
<keyword evidence="1" id="KW-1133">Transmembrane helix</keyword>
<keyword evidence="4" id="KW-1185">Reference proteome</keyword>
<dbReference type="Proteomes" id="UP000192521">
    <property type="component" value="Unassembled WGS sequence"/>
</dbReference>
<dbReference type="RefSeq" id="WP_047372159.1">
    <property type="nucleotide sequence ID" value="NZ_CABMNU010000005.1"/>
</dbReference>
<dbReference type="EMBL" id="DACSUM010000042">
    <property type="protein sequence ID" value="HAT3583841.1"/>
    <property type="molecule type" value="Genomic_DNA"/>
</dbReference>
<comment type="caution">
    <text evidence="2">The sequence shown here is derived from an EMBL/GenBank/DDBJ whole genome shotgun (WGS) entry which is preliminary data.</text>
</comment>
<proteinExistence type="predicted"/>
<keyword evidence="1" id="KW-0812">Transmembrane</keyword>
<gene>
    <name evidence="3" type="ORF">B2M27_08140</name>
    <name evidence="2" type="ORF">I8531_004191</name>
</gene>
<evidence type="ECO:0000313" key="4">
    <source>
        <dbReference type="Proteomes" id="UP000192521"/>
    </source>
</evidence>
<reference evidence="2" key="3">
    <citation type="submission" date="2020-10" db="EMBL/GenBank/DDBJ databases">
        <authorList>
            <consortium name="NCBI Pathogen Detection Project"/>
        </authorList>
    </citation>
    <scope>NUCLEOTIDE SEQUENCE</scope>
    <source>
        <strain evidence="2">CAVp300</strain>
    </source>
</reference>
<organism evidence="2 5">
    <name type="scientific">Kluyvera intermedia</name>
    <name type="common">Enterobacter intermedius</name>
    <dbReference type="NCBI Taxonomy" id="61648"/>
    <lineage>
        <taxon>Bacteria</taxon>
        <taxon>Pseudomonadati</taxon>
        <taxon>Pseudomonadota</taxon>
        <taxon>Gammaproteobacteria</taxon>
        <taxon>Enterobacterales</taxon>
        <taxon>Enterobacteriaceae</taxon>
        <taxon>Kluyvera</taxon>
    </lineage>
</organism>
<evidence type="ECO:0000313" key="3">
    <source>
        <dbReference type="EMBL" id="ORJ50814.1"/>
    </source>
</evidence>
<sequence length="166" mass="18664">MMPASMLVELNDRRLVYRPWKVGSALVFVIAGIVLLIGTLIWAQMNGRTLQSVIVFLLFGAILTGYGLIYTLKNAEVLIFDVATGRITKKAPFLPEKHLSRFTEIYTISRVGEMRTFHYALSRKSEHGGGDIPISDDFLSEKREPERVAFEENILPVISALLNLKP</sequence>
<feature type="transmembrane region" description="Helical" evidence="1">
    <location>
        <begin position="20"/>
        <end position="43"/>
    </location>
</feature>
<dbReference type="EMBL" id="MWPR01000009">
    <property type="protein sequence ID" value="ORJ50814.1"/>
    <property type="molecule type" value="Genomic_DNA"/>
</dbReference>
<evidence type="ECO:0000313" key="2">
    <source>
        <dbReference type="EMBL" id="HAT3583841.1"/>
    </source>
</evidence>
<dbReference type="AlphaFoldDB" id="A0A9P3WI62"/>
<name>A0A9P3WI62_KLUIN</name>
<protein>
    <submittedName>
        <fullName evidence="2">Uncharacterized protein</fullName>
    </submittedName>
</protein>
<feature type="transmembrane region" description="Helical" evidence="1">
    <location>
        <begin position="49"/>
        <end position="69"/>
    </location>
</feature>